<comment type="caution">
    <text evidence="1">The sequence shown here is derived from an EMBL/GenBank/DDBJ whole genome shotgun (WGS) entry which is preliminary data.</text>
</comment>
<dbReference type="EMBL" id="JYMX02000017">
    <property type="protein sequence ID" value="MCW3713864.1"/>
    <property type="molecule type" value="Genomic_DNA"/>
</dbReference>
<dbReference type="AlphaFoldDB" id="A0ABD4UI20"/>
<evidence type="ECO:0000313" key="1">
    <source>
        <dbReference type="EMBL" id="MCW3713864.1"/>
    </source>
</evidence>
<accession>A0ABD4UI20</accession>
<reference evidence="1 2" key="1">
    <citation type="journal article" date="2017" name="Front. Microbiol.">
        <title>Genomics reveals a unique clone of Burkholderia cenocepacia harbouring an actively excising novel genomic island.</title>
        <authorList>
            <person name="Patil P."/>
            <person name="Mali S."/>
            <person name="Midha S."/>
            <person name="Gautam V."/>
            <person name="Dash L."/>
            <person name="Kumar S."/>
            <person name="Shastri J."/>
            <person name="Singhal L."/>
            <person name="Patil P.B."/>
        </authorList>
    </citation>
    <scope>NUCLEOTIDE SEQUENCE [LARGE SCALE GENOMIC DNA]</scope>
    <source>
        <strain evidence="1 2">BC-19</strain>
    </source>
</reference>
<organism evidence="1 2">
    <name type="scientific">Burkholderia cenocepacia</name>
    <dbReference type="NCBI Taxonomy" id="95486"/>
    <lineage>
        <taxon>Bacteria</taxon>
        <taxon>Pseudomonadati</taxon>
        <taxon>Pseudomonadota</taxon>
        <taxon>Betaproteobacteria</taxon>
        <taxon>Burkholderiales</taxon>
        <taxon>Burkholderiaceae</taxon>
        <taxon>Burkholderia</taxon>
        <taxon>Burkholderia cepacia complex</taxon>
    </lineage>
</organism>
<dbReference type="RefSeq" id="WP_080324691.1">
    <property type="nucleotide sequence ID" value="NZ_CAJPCK010000016.1"/>
</dbReference>
<sequence length="72" mass="7807">MNQQAVLEVSIFGTGYDLRAVQCAPGLAKHALIGLRVPVSTALLHVSKPNRSPGAPRLYMHTGRWAAVDEIR</sequence>
<reference evidence="1 2" key="2">
    <citation type="journal article" date="2017" name="Front. Microbiol.">
        <title>Genomics Reveals a Unique Clone of Burkholderia cenocepacia Harboring an Actively Excising Novel Genomic Island.</title>
        <authorList>
            <person name="Patil P.P."/>
            <person name="Mali S."/>
            <person name="Midha S."/>
            <person name="Gautam V."/>
            <person name="Dash L."/>
            <person name="Kumar S."/>
            <person name="Shastri J."/>
            <person name="Singhal L."/>
            <person name="Patil P.B."/>
        </authorList>
    </citation>
    <scope>NUCLEOTIDE SEQUENCE [LARGE SCALE GENOMIC DNA]</scope>
    <source>
        <strain evidence="1 2">BC-19</strain>
    </source>
</reference>
<name>A0ABD4UI20_9BURK</name>
<evidence type="ECO:0000313" key="2">
    <source>
        <dbReference type="Proteomes" id="UP000191686"/>
    </source>
</evidence>
<dbReference type="Proteomes" id="UP000191686">
    <property type="component" value="Unassembled WGS sequence"/>
</dbReference>
<proteinExistence type="predicted"/>
<protein>
    <submittedName>
        <fullName evidence="1">Uncharacterized protein</fullName>
    </submittedName>
</protein>
<gene>
    <name evidence="1" type="ORF">UE95_021465</name>
</gene>